<name>A0ABT8U396_9FLAO</name>
<organism evidence="1 2">
    <name type="scientific">Chryseobacterium urinae</name>
    <dbReference type="NCBI Taxonomy" id="3058400"/>
    <lineage>
        <taxon>Bacteria</taxon>
        <taxon>Pseudomonadati</taxon>
        <taxon>Bacteroidota</taxon>
        <taxon>Flavobacteriia</taxon>
        <taxon>Flavobacteriales</taxon>
        <taxon>Weeksellaceae</taxon>
        <taxon>Chryseobacterium group</taxon>
        <taxon>Chryseobacterium</taxon>
    </lineage>
</organism>
<sequence length="208" mass="24456">MMNLDCRGDKNKEAIVRDYLLKPLIYSTLLEEQQKLGCCGKLEREYYVFRAKHKKNNNEFSFFVGKHCAEKFLLLIDHPKLNLFNLFISETKNEHTQNSSSDGSSGLKKIHPINKELIEAIHILTTSWNSPPPPSVISIIEFTHNNESIVNKKGIKWFNEKLVYDKQKRTMTEIYLDLKNTNKKIRNFSFEKLKSYFSDNFPNETNRF</sequence>
<protein>
    <submittedName>
        <fullName evidence="1">Uncharacterized protein</fullName>
    </submittedName>
</protein>
<dbReference type="RefSeq" id="WP_302716206.1">
    <property type="nucleotide sequence ID" value="NZ_JAULSJ010000015.1"/>
</dbReference>
<evidence type="ECO:0000313" key="2">
    <source>
        <dbReference type="Proteomes" id="UP001168128"/>
    </source>
</evidence>
<proteinExistence type="predicted"/>
<reference evidence="1" key="1">
    <citation type="submission" date="2023-07" db="EMBL/GenBank/DDBJ databases">
        <title>AMR profile of multidrug- resistance Chryseobacterium gambrini related strain.</title>
        <authorList>
            <person name="Kirdat K."/>
            <person name="Bhatt A."/>
            <person name="Kuyare S."/>
            <person name="Yadav A."/>
        </authorList>
    </citation>
    <scope>NUCLEOTIDE SEQUENCE</scope>
    <source>
        <strain evidence="1">APV-1</strain>
    </source>
</reference>
<accession>A0ABT8U396</accession>
<keyword evidence="2" id="KW-1185">Reference proteome</keyword>
<dbReference type="EMBL" id="JAULSJ010000015">
    <property type="protein sequence ID" value="MDO3425522.1"/>
    <property type="molecule type" value="Genomic_DNA"/>
</dbReference>
<dbReference type="Proteomes" id="UP001168128">
    <property type="component" value="Unassembled WGS sequence"/>
</dbReference>
<comment type="caution">
    <text evidence="1">The sequence shown here is derived from an EMBL/GenBank/DDBJ whole genome shotgun (WGS) entry which is preliminary data.</text>
</comment>
<evidence type="ECO:0000313" key="1">
    <source>
        <dbReference type="EMBL" id="MDO3425522.1"/>
    </source>
</evidence>
<gene>
    <name evidence="1" type="ORF">QWT87_11540</name>
</gene>